<evidence type="ECO:0000256" key="1">
    <source>
        <dbReference type="ARBA" id="ARBA00004496"/>
    </source>
</evidence>
<dbReference type="InterPro" id="IPR003141">
    <property type="entry name" value="Pol/His_phosphatase_N"/>
</dbReference>
<protein>
    <recommendedName>
        <fullName evidence="4">DNA polymerase III subunit alpha</fullName>
        <ecNumber evidence="3">2.7.7.7</ecNumber>
    </recommendedName>
</protein>
<dbReference type="RefSeq" id="WP_011878627.1">
    <property type="nucleotide sequence ID" value="NC_009253.1"/>
</dbReference>
<dbReference type="InterPro" id="IPR016195">
    <property type="entry name" value="Pol/histidinol_Pase-like"/>
</dbReference>
<dbReference type="NCBIfam" id="NF004226">
    <property type="entry name" value="PRK05673.1"/>
    <property type="match status" value="1"/>
</dbReference>
<keyword evidence="5" id="KW-0808">Transferase</keyword>
<evidence type="ECO:0000259" key="12">
    <source>
        <dbReference type="SMART" id="SM00481"/>
    </source>
</evidence>
<dbReference type="SMART" id="SM00481">
    <property type="entry name" value="POLIIIAc"/>
    <property type="match status" value="1"/>
</dbReference>
<dbReference type="Pfam" id="PF01336">
    <property type="entry name" value="tRNA_anti-codon"/>
    <property type="match status" value="1"/>
</dbReference>
<evidence type="ECO:0000256" key="2">
    <source>
        <dbReference type="ARBA" id="ARBA00009496"/>
    </source>
</evidence>
<evidence type="ECO:0000313" key="13">
    <source>
        <dbReference type="EMBL" id="ABO50829.1"/>
    </source>
</evidence>
<comment type="subcellular location">
    <subcellularLocation>
        <location evidence="1">Cytoplasm</location>
    </subcellularLocation>
</comment>
<comment type="catalytic activity">
    <reaction evidence="10">
        <text>DNA(n) + a 2'-deoxyribonucleoside 5'-triphosphate = DNA(n+1) + diphosphate</text>
        <dbReference type="Rhea" id="RHEA:22508"/>
        <dbReference type="Rhea" id="RHEA-COMP:17339"/>
        <dbReference type="Rhea" id="RHEA-COMP:17340"/>
        <dbReference type="ChEBI" id="CHEBI:33019"/>
        <dbReference type="ChEBI" id="CHEBI:61560"/>
        <dbReference type="ChEBI" id="CHEBI:173112"/>
        <dbReference type="EC" id="2.7.7.7"/>
    </reaction>
</comment>
<dbReference type="eggNOG" id="COG0587">
    <property type="taxonomic scope" value="Bacteria"/>
</dbReference>
<evidence type="ECO:0000256" key="3">
    <source>
        <dbReference type="ARBA" id="ARBA00012417"/>
    </source>
</evidence>
<evidence type="ECO:0000256" key="4">
    <source>
        <dbReference type="ARBA" id="ARBA00019114"/>
    </source>
</evidence>
<dbReference type="AlphaFoldDB" id="A4J6X6"/>
<dbReference type="GO" id="GO:0006260">
    <property type="term" value="P:DNA replication"/>
    <property type="evidence" value="ECO:0007669"/>
    <property type="project" value="UniProtKB-KW"/>
</dbReference>
<dbReference type="GO" id="GO:0003887">
    <property type="term" value="F:DNA-directed DNA polymerase activity"/>
    <property type="evidence" value="ECO:0007669"/>
    <property type="project" value="UniProtKB-KW"/>
</dbReference>
<dbReference type="Gene3D" id="1.10.10.1600">
    <property type="entry name" value="Bacterial DNA polymerase III alpha subunit, thumb domain"/>
    <property type="match status" value="1"/>
</dbReference>
<keyword evidence="8" id="KW-0239">DNA-directed DNA polymerase</keyword>
<proteinExistence type="inferred from homology"/>
<dbReference type="Gene3D" id="1.10.150.870">
    <property type="match status" value="1"/>
</dbReference>
<dbReference type="STRING" id="349161.Dred_2319"/>
<feature type="region of interest" description="Disordered" evidence="11">
    <location>
        <begin position="1206"/>
        <end position="1225"/>
    </location>
</feature>
<dbReference type="EMBL" id="CP000612">
    <property type="protein sequence ID" value="ABO50829.1"/>
    <property type="molecule type" value="Genomic_DNA"/>
</dbReference>
<evidence type="ECO:0000256" key="10">
    <source>
        <dbReference type="ARBA" id="ARBA00049244"/>
    </source>
</evidence>
<organism evidence="13 14">
    <name type="scientific">Desulforamulus reducens (strain ATCC BAA-1160 / DSM 100696 / MI-1)</name>
    <name type="common">Desulfotomaculum reducens</name>
    <dbReference type="NCBI Taxonomy" id="349161"/>
    <lineage>
        <taxon>Bacteria</taxon>
        <taxon>Bacillati</taxon>
        <taxon>Bacillota</taxon>
        <taxon>Clostridia</taxon>
        <taxon>Eubacteriales</taxon>
        <taxon>Peptococcaceae</taxon>
        <taxon>Desulforamulus</taxon>
    </lineage>
</organism>
<comment type="function">
    <text evidence="9">DNA polymerase III is a complex, multichain enzyme responsible for most of the replicative synthesis in bacteria. This DNA polymerase also exhibits 3' to 5' exonuclease activity. The alpha chain is the DNA polymerase.</text>
</comment>
<dbReference type="GO" id="GO:0008408">
    <property type="term" value="F:3'-5' exonuclease activity"/>
    <property type="evidence" value="ECO:0007669"/>
    <property type="project" value="InterPro"/>
</dbReference>
<dbReference type="NCBIfam" id="NF005298">
    <property type="entry name" value="PRK06826.1"/>
    <property type="match status" value="1"/>
</dbReference>
<dbReference type="Pfam" id="PF17657">
    <property type="entry name" value="DNA_pol3_finger"/>
    <property type="match status" value="1"/>
</dbReference>
<dbReference type="CDD" id="cd12113">
    <property type="entry name" value="PHP_PolIIIA_DnaE3"/>
    <property type="match status" value="1"/>
</dbReference>
<accession>A4J6X6</accession>
<evidence type="ECO:0000313" key="14">
    <source>
        <dbReference type="Proteomes" id="UP000001556"/>
    </source>
</evidence>
<dbReference type="CDD" id="cd04485">
    <property type="entry name" value="DnaE_OBF"/>
    <property type="match status" value="1"/>
</dbReference>
<dbReference type="HOGENOM" id="CLU_001600_0_0_9"/>
<dbReference type="Pfam" id="PF14579">
    <property type="entry name" value="HHH_6"/>
    <property type="match status" value="1"/>
</dbReference>
<dbReference type="InterPro" id="IPR029460">
    <property type="entry name" value="DNAPol_HHH"/>
</dbReference>
<keyword evidence="14" id="KW-1185">Reference proteome</keyword>
<dbReference type="Pfam" id="PF07733">
    <property type="entry name" value="DNA_pol3_alpha"/>
    <property type="match status" value="1"/>
</dbReference>
<dbReference type="PANTHER" id="PTHR32294">
    <property type="entry name" value="DNA POLYMERASE III SUBUNIT ALPHA"/>
    <property type="match status" value="1"/>
</dbReference>
<evidence type="ECO:0000256" key="6">
    <source>
        <dbReference type="ARBA" id="ARBA00022695"/>
    </source>
</evidence>
<dbReference type="SUPFAM" id="SSF89550">
    <property type="entry name" value="PHP domain-like"/>
    <property type="match status" value="1"/>
</dbReference>
<dbReference type="Proteomes" id="UP000001556">
    <property type="component" value="Chromosome"/>
</dbReference>
<dbReference type="Gene3D" id="3.20.20.140">
    <property type="entry name" value="Metal-dependent hydrolases"/>
    <property type="match status" value="1"/>
</dbReference>
<comment type="similarity">
    <text evidence="2">Belongs to the DNA polymerase type-C family. DnaE subfamily.</text>
</comment>
<sequence length="1225" mass="137508">MLEGKVVPENQFVHLHVHTEYSLLDGASRINQMAKQAKESGMNSLAITDHGCMFGVVDFYKVCHKEGVKPILGCEVYVAPRRRIDRTPKLDDQPNHLVLLAENQEGYKNLLKLVSLGYTEGFYYKPRVDKELLQRYHKGLIALSACLAGEVADKILGSQPEKARQAAREYVDIFGKDNFFLELQDHGYQEQRTVNRELLKIAKELQIPLVATNDVHYLKREHAEIQDVLLCIQTGKSINTPGRMKFESQEMYLKSPHEMNLLFAEIPDALSNTLRIAERCQVDLEFGKYHLPYFTVPEESSPAQYLREKCLEGAIKRYGHCSGPVQERLEYELNVIGKMGYDEYFLIVWDFIHYARQKGIAVGPGRGSAAGSIVSYALGITNIDPLKYGLLFERFLNPERISMPDIDIDFDYERRGEVIEYIVQKYGTDRVAQIITFGTMAARAAIRDVGRALDMPYGDVDRVAKLVPTELNITIAKALTSSPDLKAAYDQDPEVKRLVDTAAALEGMPRHASTHAAGVVISREPLVEYLPLSKTSDGLVTTQFPMTTVEELGLLKMDLLGLRNLTVISETVNLIEQIKETKLDINTIPLDDQATFDMLTRGEGVGVFQLESSGMRNILRELKPNAFEDIVALVALYRPGPLGSGMVEDFIQRKHGQNKVDYFHPDLEPILKETYGVILYQEQVMMIARIMAGYSLGQADALRKAMGKKIAKIMGMHRDWFINGSTLDDKGKPLKNPIPGAVARGYSRQLAEKMFDLMEYFAGYGFNKSHSAAYALVSYQTAYLKANYPVEYMAALLTSVRDNTDKVVLYIDECRRMGIQVLPPDINLSRENFTAANGAIRFGMAAVKNVGWGAVQEIIQIREKKGPFTGFYDLCGRLDTRIANRRVLESLIKAGALDAFGYRSQLLAGLDTGLEHAARSQRDREQGQVSLFDLMSESPAQVMELKLPHVPRLTSRQQLEMEKEALGLYISGHPLSEFGWLLDQLEVQRVVHLAELPDGNNLLVAGIISTIKRITSRKGDPMAFLTLEDLTGSCEVVVFPQVYRRHFSLLDLKVPLLLKGKLNNNGEETKILAEEIQPLENVTCELWLRLSENVISKELEERLISHPGSSPVFLFYPEDRHKVQLEKEVSLSLNLKRSLTSLLGEDNILLRFNQPLKAPVAAARDTSRVKEVPGRYTVAKTVKASQPEQPKINPLPRSGLVKPVTISSGPFDPDTYPVPESLLDL</sequence>
<evidence type="ECO:0000256" key="8">
    <source>
        <dbReference type="ARBA" id="ARBA00022932"/>
    </source>
</evidence>
<keyword evidence="7" id="KW-0235">DNA replication</keyword>
<evidence type="ECO:0000256" key="9">
    <source>
        <dbReference type="ARBA" id="ARBA00025611"/>
    </source>
</evidence>
<keyword evidence="6" id="KW-0548">Nucleotidyltransferase</keyword>
<dbReference type="InterPro" id="IPR004013">
    <property type="entry name" value="PHP_dom"/>
</dbReference>
<dbReference type="InterPro" id="IPR004365">
    <property type="entry name" value="NA-bd_OB_tRNA"/>
</dbReference>
<evidence type="ECO:0000256" key="5">
    <source>
        <dbReference type="ARBA" id="ARBA00022679"/>
    </source>
</evidence>
<dbReference type="PANTHER" id="PTHR32294:SF0">
    <property type="entry name" value="DNA POLYMERASE III SUBUNIT ALPHA"/>
    <property type="match status" value="1"/>
</dbReference>
<evidence type="ECO:0000256" key="7">
    <source>
        <dbReference type="ARBA" id="ARBA00022705"/>
    </source>
</evidence>
<dbReference type="GO" id="GO:0003676">
    <property type="term" value="F:nucleic acid binding"/>
    <property type="evidence" value="ECO:0007669"/>
    <property type="project" value="InterPro"/>
</dbReference>
<dbReference type="KEGG" id="drm:Dred_2319"/>
<evidence type="ECO:0000256" key="11">
    <source>
        <dbReference type="SAM" id="MobiDB-lite"/>
    </source>
</evidence>
<dbReference type="NCBIfam" id="TIGR00594">
    <property type="entry name" value="polc"/>
    <property type="match status" value="1"/>
</dbReference>
<dbReference type="InterPro" id="IPR004805">
    <property type="entry name" value="DnaE2/DnaE/PolC"/>
</dbReference>
<dbReference type="EC" id="2.7.7.7" evidence="3"/>
<feature type="domain" description="Polymerase/histidinol phosphatase N-terminal" evidence="12">
    <location>
        <begin position="13"/>
        <end position="80"/>
    </location>
</feature>
<dbReference type="InterPro" id="IPR041931">
    <property type="entry name" value="DNA_pol3_alpha_thumb_dom"/>
</dbReference>
<dbReference type="GO" id="GO:0005737">
    <property type="term" value="C:cytoplasm"/>
    <property type="evidence" value="ECO:0007669"/>
    <property type="project" value="UniProtKB-SubCell"/>
</dbReference>
<dbReference type="InterPro" id="IPR040982">
    <property type="entry name" value="DNA_pol3_finger"/>
</dbReference>
<gene>
    <name evidence="13" type="ordered locus">Dred_2319</name>
</gene>
<dbReference type="Pfam" id="PF02811">
    <property type="entry name" value="PHP"/>
    <property type="match status" value="1"/>
</dbReference>
<dbReference type="InterPro" id="IPR011708">
    <property type="entry name" value="DNA_pol3_alpha_NTPase_dom"/>
</dbReference>
<name>A4J6X6_DESRM</name>
<reference evidence="13 14" key="1">
    <citation type="submission" date="2007-03" db="EMBL/GenBank/DDBJ databases">
        <title>Complete sequence of Desulfotomaculum reducens MI-1.</title>
        <authorList>
            <consortium name="US DOE Joint Genome Institute"/>
            <person name="Copeland A."/>
            <person name="Lucas S."/>
            <person name="Lapidus A."/>
            <person name="Barry K."/>
            <person name="Detter J.C."/>
            <person name="Glavina del Rio T."/>
            <person name="Hammon N."/>
            <person name="Israni S."/>
            <person name="Dalin E."/>
            <person name="Tice H."/>
            <person name="Pitluck S."/>
            <person name="Sims D."/>
            <person name="Brettin T."/>
            <person name="Bruce D."/>
            <person name="Han C."/>
            <person name="Tapia R."/>
            <person name="Schmutz J."/>
            <person name="Larimer F."/>
            <person name="Land M."/>
            <person name="Hauser L."/>
            <person name="Kyrpides N."/>
            <person name="Kim E."/>
            <person name="Tebo B.M."/>
            <person name="Richardson P."/>
        </authorList>
    </citation>
    <scope>NUCLEOTIDE SEQUENCE [LARGE SCALE GENOMIC DNA]</scope>
    <source>
        <strain evidence="13 14">MI-1</strain>
    </source>
</reference>